<protein>
    <submittedName>
        <fullName evidence="2">Uncharacterized protein</fullName>
    </submittedName>
</protein>
<sequence>MKTFFERDFTESIVNHIKDCFKNDINLKNNNIKKLLDFPKSLRIKHKYPALFFWYMVRECAIENKLNYLIITQQLIEILKNDDEKNKDENDKEKNYERYKKKSIKLLIKVYKSSIVNNTFIQKDIKIIQKFYLKHYQINPVDISIPQSITKQYNDETIKPPTQLIQVYNHFKKESILIKHNLADKQLFTREKVTKYETTHPLIDYNNYTDGSKLEKEIGYNKVGDWSITPSLELFKECFKVYSNNILDGIEWGNGEDKTKVIASGGSVTSCLSSLPKPLIKKYLELLNIYRVLSNHSGLPMDAAQLIFNYLKPYHSFYDDLFNHYHGGSSPYMKGDIDLFFIAPTIEEGKKKIEEVSKKIRENMISKKGLDFKFVRTQNSITIVSEYPYRPIQLMIFFIRSIEDLILFYDLDCSCTAYNGDNVYVLPRTINAFNKRLNMVPPSIFLEDNDRLYKYCLRGFNSICFENCVHKPRCDMDQDLYDNILTYIPTDAFSRPKFIVSSYNEASSIFHFPYGPETEFHEILEAIDIYSYRNSSYFKSSMLDPDPKKDIIQILPCEWRFKNIKVNALASNLKFKCYICKEPLEDTSTRVCPVCRYNNINKTNAFSYSDIPNAKAALNHKVAIVTGGRIKIGYEIAKHLLESGFKVIITTRFPASAYEQFKKNIQPDNFSNLYIYGVDFRNLQSVQQFIDTVKKEFSRIDILINNAAQTIRYPRAYYHNLLFNEKTIISSFDKLPPNILSKIENINMNTIKNNSNNNNNNNNNNDDNNGKELLLFNKNSKSSIDIVESVVTKDDEDEIDESLFPTGKMDLHGQQLDLRTKHTWNSTVEEITTAEMLEVQLINNTVPFMLINQLSSHMGLNKNDEEIISKMSNETKEKYLEAKNKMARPDWSVIVNVTSPEGNINHESNAMSGFHCHTNMAKASLNMLTKSIAYQFEKKNIYVIGCDTGWVSDMMPNSPIGIPSRPPPLKEIDGASRVLYPVYFHLFRNERHESGVQFVNFKPSEW</sequence>
<organism evidence="2 3">
    <name type="scientific">Dictyostelium purpureum</name>
    <name type="common">Slime mold</name>
    <dbReference type="NCBI Taxonomy" id="5786"/>
    <lineage>
        <taxon>Eukaryota</taxon>
        <taxon>Amoebozoa</taxon>
        <taxon>Evosea</taxon>
        <taxon>Eumycetozoa</taxon>
        <taxon>Dictyostelia</taxon>
        <taxon>Dictyosteliales</taxon>
        <taxon>Dictyosteliaceae</taxon>
        <taxon>Dictyostelium</taxon>
    </lineage>
</organism>
<dbReference type="PANTHER" id="PTHR43558">
    <property type="entry name" value="REDUCTASE, PUTATIVE (AFU_ORTHOLOGUE AFUA_3G10540)-RELATED"/>
    <property type="match status" value="1"/>
</dbReference>
<gene>
    <name evidence="2" type="ORF">DICPUDRAFT_43824</name>
</gene>
<dbReference type="Gene3D" id="3.40.50.720">
    <property type="entry name" value="NAD(P)-binding Rossmann-like Domain"/>
    <property type="match status" value="2"/>
</dbReference>
<name>F1A4W0_DICPU</name>
<dbReference type="InterPro" id="IPR053354">
    <property type="entry name" value="MGDG_epimerase"/>
</dbReference>
<dbReference type="Proteomes" id="UP000001064">
    <property type="component" value="Unassembled WGS sequence"/>
</dbReference>
<dbReference type="GO" id="GO:0005737">
    <property type="term" value="C:cytoplasm"/>
    <property type="evidence" value="ECO:0000318"/>
    <property type="project" value="GO_Central"/>
</dbReference>
<dbReference type="VEuPathDB" id="AmoebaDB:DICPUDRAFT_43824"/>
<dbReference type="EMBL" id="GL871548">
    <property type="protein sequence ID" value="EGC28769.1"/>
    <property type="molecule type" value="Genomic_DNA"/>
</dbReference>
<dbReference type="SUPFAM" id="SSF51735">
    <property type="entry name" value="NAD(P)-binding Rossmann-fold domains"/>
    <property type="match status" value="1"/>
</dbReference>
<keyword evidence="3" id="KW-1185">Reference proteome</keyword>
<dbReference type="OrthoDB" id="19006at2759"/>
<evidence type="ECO:0000313" key="2">
    <source>
        <dbReference type="EMBL" id="EGC28769.1"/>
    </source>
</evidence>
<dbReference type="Pfam" id="PF00106">
    <property type="entry name" value="adh_short"/>
    <property type="match status" value="1"/>
</dbReference>
<dbReference type="RefSeq" id="XP_003294704.1">
    <property type="nucleotide sequence ID" value="XM_003294656.1"/>
</dbReference>
<accession>F1A4W0</accession>
<dbReference type="OMA" id="MIFFIRS"/>
<feature type="compositionally biased region" description="Low complexity" evidence="1">
    <location>
        <begin position="751"/>
        <end position="767"/>
    </location>
</feature>
<proteinExistence type="predicted"/>
<dbReference type="eggNOG" id="ENOG502QU61">
    <property type="taxonomic scope" value="Eukaryota"/>
</dbReference>
<dbReference type="GeneID" id="10507236"/>
<dbReference type="GO" id="GO:0016491">
    <property type="term" value="F:oxidoreductase activity"/>
    <property type="evidence" value="ECO:0000318"/>
    <property type="project" value="GO_Central"/>
</dbReference>
<dbReference type="AlphaFoldDB" id="F1A4W0"/>
<evidence type="ECO:0000256" key="1">
    <source>
        <dbReference type="SAM" id="MobiDB-lite"/>
    </source>
</evidence>
<feature type="region of interest" description="Disordered" evidence="1">
    <location>
        <begin position="751"/>
        <end position="770"/>
    </location>
</feature>
<dbReference type="PANTHER" id="PTHR43558:SF6">
    <property type="entry name" value="REDUCTASE, PUTATIVE (AFU_ORTHOLOGUE AFUA_3G10540)-RELATED"/>
    <property type="match status" value="1"/>
</dbReference>
<dbReference type="KEGG" id="dpp:DICPUDRAFT_43824"/>
<dbReference type="InterPro" id="IPR002347">
    <property type="entry name" value="SDR_fam"/>
</dbReference>
<evidence type="ECO:0000313" key="3">
    <source>
        <dbReference type="Proteomes" id="UP000001064"/>
    </source>
</evidence>
<dbReference type="InterPro" id="IPR036291">
    <property type="entry name" value="NAD(P)-bd_dom_sf"/>
</dbReference>
<reference evidence="3" key="1">
    <citation type="journal article" date="2011" name="Genome Biol.">
        <title>Comparative genomics of the social amoebae Dictyostelium discoideum and Dictyostelium purpureum.</title>
        <authorList>
            <consortium name="US DOE Joint Genome Institute (JGI-PGF)"/>
            <person name="Sucgang R."/>
            <person name="Kuo A."/>
            <person name="Tian X."/>
            <person name="Salerno W."/>
            <person name="Parikh A."/>
            <person name="Feasley C.L."/>
            <person name="Dalin E."/>
            <person name="Tu H."/>
            <person name="Huang E."/>
            <person name="Barry K."/>
            <person name="Lindquist E."/>
            <person name="Shapiro H."/>
            <person name="Bruce D."/>
            <person name="Schmutz J."/>
            <person name="Salamov A."/>
            <person name="Fey P."/>
            <person name="Gaudet P."/>
            <person name="Anjard C."/>
            <person name="Babu M.M."/>
            <person name="Basu S."/>
            <person name="Bushmanova Y."/>
            <person name="van der Wel H."/>
            <person name="Katoh-Kurasawa M."/>
            <person name="Dinh C."/>
            <person name="Coutinho P.M."/>
            <person name="Saito T."/>
            <person name="Elias M."/>
            <person name="Schaap P."/>
            <person name="Kay R.R."/>
            <person name="Henrissat B."/>
            <person name="Eichinger L."/>
            <person name="Rivero F."/>
            <person name="Putnam N.H."/>
            <person name="West C.M."/>
            <person name="Loomis W.F."/>
            <person name="Chisholm R.L."/>
            <person name="Shaulsky G."/>
            <person name="Strassmann J.E."/>
            <person name="Queller D.C."/>
            <person name="Kuspa A."/>
            <person name="Grigoriev I.V."/>
        </authorList>
    </citation>
    <scope>NUCLEOTIDE SEQUENCE [LARGE SCALE GENOMIC DNA]</scope>
    <source>
        <strain evidence="3">QSDP1</strain>
    </source>
</reference>
<dbReference type="InParanoid" id="F1A4W0"/>
<dbReference type="STRING" id="5786.F1A4W0"/>